<proteinExistence type="predicted"/>
<sequence>MPLFCHFTRLSLAERHGLMTWSDVNYTIFRESIRRPLETWPLSIEQYGCNIERMHNLSESVVYPQFKRLRQCRTAYMYLAVS</sequence>
<evidence type="ECO:0000313" key="1">
    <source>
        <dbReference type="EMBL" id="KAL0134239.1"/>
    </source>
</evidence>
<organism evidence="1 2">
    <name type="scientific">Cardiocondyla obscurior</name>
    <dbReference type="NCBI Taxonomy" id="286306"/>
    <lineage>
        <taxon>Eukaryota</taxon>
        <taxon>Metazoa</taxon>
        <taxon>Ecdysozoa</taxon>
        <taxon>Arthropoda</taxon>
        <taxon>Hexapoda</taxon>
        <taxon>Insecta</taxon>
        <taxon>Pterygota</taxon>
        <taxon>Neoptera</taxon>
        <taxon>Endopterygota</taxon>
        <taxon>Hymenoptera</taxon>
        <taxon>Apocrita</taxon>
        <taxon>Aculeata</taxon>
        <taxon>Formicoidea</taxon>
        <taxon>Formicidae</taxon>
        <taxon>Myrmicinae</taxon>
        <taxon>Cardiocondyla</taxon>
    </lineage>
</organism>
<protein>
    <submittedName>
        <fullName evidence="1">Uncharacterized protein</fullName>
    </submittedName>
</protein>
<evidence type="ECO:0000313" key="2">
    <source>
        <dbReference type="Proteomes" id="UP001430953"/>
    </source>
</evidence>
<name>A0AAW2H3V6_9HYME</name>
<keyword evidence="2" id="KW-1185">Reference proteome</keyword>
<comment type="caution">
    <text evidence="1">The sequence shown here is derived from an EMBL/GenBank/DDBJ whole genome shotgun (WGS) entry which is preliminary data.</text>
</comment>
<gene>
    <name evidence="1" type="ORF">PUN28_001198</name>
</gene>
<accession>A0AAW2H3V6</accession>
<dbReference type="AlphaFoldDB" id="A0AAW2H3V6"/>
<dbReference type="EMBL" id="JADYXP020000001">
    <property type="protein sequence ID" value="KAL0134239.1"/>
    <property type="molecule type" value="Genomic_DNA"/>
</dbReference>
<dbReference type="Proteomes" id="UP001430953">
    <property type="component" value="Unassembled WGS sequence"/>
</dbReference>
<reference evidence="1 2" key="1">
    <citation type="submission" date="2023-03" db="EMBL/GenBank/DDBJ databases">
        <title>High recombination rates correlate with genetic variation in Cardiocondyla obscurior ants.</title>
        <authorList>
            <person name="Errbii M."/>
        </authorList>
    </citation>
    <scope>NUCLEOTIDE SEQUENCE [LARGE SCALE GENOMIC DNA]</scope>
    <source>
        <strain evidence="1">Alpha-2009</strain>
        <tissue evidence="1">Whole body</tissue>
    </source>
</reference>